<sequence>MNDDQKRPIVRDTTGLSPGYRFRWWSKYVGYTFFGPADVQPHLNPIEKLKHERAVRVLRAHESEGTPAPQDVIDAAREL</sequence>
<evidence type="ECO:0000256" key="1">
    <source>
        <dbReference type="SAM" id="MobiDB-lite"/>
    </source>
</evidence>
<protein>
    <recommendedName>
        <fullName evidence="4">Integrase</fullName>
    </recommendedName>
</protein>
<organism evidence="2 3">
    <name type="scientific">Zhihengliuella salsuginis</name>
    <dbReference type="NCBI Taxonomy" id="578222"/>
    <lineage>
        <taxon>Bacteria</taxon>
        <taxon>Bacillati</taxon>
        <taxon>Actinomycetota</taxon>
        <taxon>Actinomycetes</taxon>
        <taxon>Micrococcales</taxon>
        <taxon>Micrococcaceae</taxon>
        <taxon>Zhihengliuella</taxon>
    </lineage>
</organism>
<feature type="region of interest" description="Disordered" evidence="1">
    <location>
        <begin position="60"/>
        <end position="79"/>
    </location>
</feature>
<keyword evidence="3" id="KW-1185">Reference proteome</keyword>
<name>A0ABQ3GMC4_9MICC</name>
<dbReference type="RefSeq" id="WP_189351234.1">
    <property type="nucleotide sequence ID" value="NZ_BMXK01000013.1"/>
</dbReference>
<accession>A0ABQ3GMC4</accession>
<proteinExistence type="predicted"/>
<evidence type="ECO:0000313" key="2">
    <source>
        <dbReference type="EMBL" id="GHD12477.1"/>
    </source>
</evidence>
<evidence type="ECO:0000313" key="3">
    <source>
        <dbReference type="Proteomes" id="UP000642819"/>
    </source>
</evidence>
<dbReference type="EMBL" id="BMXK01000013">
    <property type="protein sequence ID" value="GHD12477.1"/>
    <property type="molecule type" value="Genomic_DNA"/>
</dbReference>
<reference evidence="3" key="1">
    <citation type="journal article" date="2019" name="Int. J. Syst. Evol. Microbiol.">
        <title>The Global Catalogue of Microorganisms (GCM) 10K type strain sequencing project: providing services to taxonomists for standard genome sequencing and annotation.</title>
        <authorList>
            <consortium name="The Broad Institute Genomics Platform"/>
            <consortium name="The Broad Institute Genome Sequencing Center for Infectious Disease"/>
            <person name="Wu L."/>
            <person name="Ma J."/>
        </authorList>
    </citation>
    <scope>NUCLEOTIDE SEQUENCE [LARGE SCALE GENOMIC DNA]</scope>
    <source>
        <strain evidence="3">KCTC 19466</strain>
    </source>
</reference>
<gene>
    <name evidence="2" type="ORF">GCM10008096_27920</name>
</gene>
<evidence type="ECO:0008006" key="4">
    <source>
        <dbReference type="Google" id="ProtNLM"/>
    </source>
</evidence>
<dbReference type="Proteomes" id="UP000642819">
    <property type="component" value="Unassembled WGS sequence"/>
</dbReference>
<comment type="caution">
    <text evidence="2">The sequence shown here is derived from an EMBL/GenBank/DDBJ whole genome shotgun (WGS) entry which is preliminary data.</text>
</comment>